<protein>
    <recommendedName>
        <fullName evidence="3">Glutamyl-tRNA amidotransferase</fullName>
    </recommendedName>
</protein>
<dbReference type="PANTHER" id="PTHR28055">
    <property type="entry name" value="ALTERED INHERITANCE OF MITOCHONDRIA PROTEIN 41, MITOCHONDRIAL"/>
    <property type="match status" value="1"/>
</dbReference>
<dbReference type="EMBL" id="PFBB01000017">
    <property type="protein sequence ID" value="PIR88544.1"/>
    <property type="molecule type" value="Genomic_DNA"/>
</dbReference>
<dbReference type="GO" id="GO:0016884">
    <property type="term" value="F:carbon-nitrogen ligase activity, with glutamine as amido-N-donor"/>
    <property type="evidence" value="ECO:0007669"/>
    <property type="project" value="InterPro"/>
</dbReference>
<dbReference type="Gene3D" id="1.10.10.410">
    <property type="match status" value="1"/>
</dbReference>
<dbReference type="PANTHER" id="PTHR28055:SF1">
    <property type="entry name" value="ALTERED INHERITANCE OF MITOCHONDRIA PROTEIN 41, MITOCHONDRIAL"/>
    <property type="match status" value="1"/>
</dbReference>
<reference evidence="2" key="1">
    <citation type="submission" date="2017-09" db="EMBL/GenBank/DDBJ databases">
        <title>Depth-based differentiation of microbial function through sediment-hosted aquifers and enrichment of novel symbionts in the deep terrestrial subsurface.</title>
        <authorList>
            <person name="Probst A.J."/>
            <person name="Ladd B."/>
            <person name="Jarett J.K."/>
            <person name="Geller-Mcgrath D.E."/>
            <person name="Sieber C.M.K."/>
            <person name="Emerson J.B."/>
            <person name="Anantharaman K."/>
            <person name="Thomas B.C."/>
            <person name="Malmstrom R."/>
            <person name="Stieglmeier M."/>
            <person name="Klingl A."/>
            <person name="Woyke T."/>
            <person name="Ryan C.M."/>
            <person name="Banfield J.F."/>
        </authorList>
    </citation>
    <scope>NUCLEOTIDE SEQUENCE [LARGE SCALE GENOMIC DNA]</scope>
</reference>
<evidence type="ECO:0000313" key="1">
    <source>
        <dbReference type="EMBL" id="PIR88544.1"/>
    </source>
</evidence>
<name>A0A2H0UQ78_9BACT</name>
<accession>A0A2H0UQ78</accession>
<evidence type="ECO:0000313" key="2">
    <source>
        <dbReference type="Proteomes" id="UP000229615"/>
    </source>
</evidence>
<dbReference type="Pfam" id="PF09424">
    <property type="entry name" value="YqeY"/>
    <property type="match status" value="1"/>
</dbReference>
<comment type="caution">
    <text evidence="1">The sequence shown here is derived from an EMBL/GenBank/DDBJ whole genome shotgun (WGS) entry which is preliminary data.</text>
</comment>
<dbReference type="AlphaFoldDB" id="A0A2H0UQ78"/>
<dbReference type="InterPro" id="IPR003789">
    <property type="entry name" value="Asn/Gln_tRNA_amidoTrase-B-like"/>
</dbReference>
<dbReference type="InterPro" id="IPR019004">
    <property type="entry name" value="YqeY/Aim41"/>
</dbReference>
<proteinExistence type="predicted"/>
<evidence type="ECO:0008006" key="3">
    <source>
        <dbReference type="Google" id="ProtNLM"/>
    </source>
</evidence>
<organism evidence="1 2">
    <name type="scientific">Candidatus Harrisonbacteria bacterium CG10_big_fil_rev_8_21_14_0_10_44_23</name>
    <dbReference type="NCBI Taxonomy" id="1974585"/>
    <lineage>
        <taxon>Bacteria</taxon>
        <taxon>Candidatus Harrisoniibacteriota</taxon>
    </lineage>
</organism>
<sequence length="173" mass="19335">MKKSRTLSASENLVYFRPMNAYETIQAELKTALKESKPEKVMLLRGLVSAIKNEIIAKRAKDPQITELTEEEQIQVLSKEAKKRKEAVQAYNDGGRADLAEKEQRELDTIAQYLPAQMSEDDLKAVIKSVVESDGLTEFGPAMQAVMAKVKGQADGKQVSQFLKQKLENSDAF</sequence>
<dbReference type="InterPro" id="IPR023168">
    <property type="entry name" value="GatB_Yqey_C_2"/>
</dbReference>
<dbReference type="SUPFAM" id="SSF89095">
    <property type="entry name" value="GatB/YqeY motif"/>
    <property type="match status" value="1"/>
</dbReference>
<dbReference type="Gene3D" id="1.10.1510.10">
    <property type="entry name" value="Uncharacterised protein YqeY/AIM41 PF09424, N-terminal domain"/>
    <property type="match status" value="1"/>
</dbReference>
<dbReference type="InterPro" id="IPR042184">
    <property type="entry name" value="YqeY/Aim41_N"/>
</dbReference>
<dbReference type="Proteomes" id="UP000229615">
    <property type="component" value="Unassembled WGS sequence"/>
</dbReference>
<gene>
    <name evidence="1" type="ORF">COU09_01695</name>
</gene>